<dbReference type="AlphaFoldDB" id="A0A371XC68"/>
<name>A0A371XC68_9HYPH</name>
<dbReference type="Proteomes" id="UP000262379">
    <property type="component" value="Unassembled WGS sequence"/>
</dbReference>
<dbReference type="GO" id="GO:0003824">
    <property type="term" value="F:catalytic activity"/>
    <property type="evidence" value="ECO:0007669"/>
    <property type="project" value="InterPro"/>
</dbReference>
<evidence type="ECO:0000313" key="3">
    <source>
        <dbReference type="Proteomes" id="UP000262379"/>
    </source>
</evidence>
<dbReference type="InterPro" id="IPR023631">
    <property type="entry name" value="Amidase_dom"/>
</dbReference>
<evidence type="ECO:0000313" key="2">
    <source>
        <dbReference type="EMBL" id="RFC66819.1"/>
    </source>
</evidence>
<reference evidence="3" key="1">
    <citation type="submission" date="2018-08" db="EMBL/GenBank/DDBJ databases">
        <authorList>
            <person name="Im W.T."/>
        </authorList>
    </citation>
    <scope>NUCLEOTIDE SEQUENCE [LARGE SCALE GENOMIC DNA]</scope>
    <source>
        <strain evidence="3">LA-28</strain>
    </source>
</reference>
<dbReference type="InterPro" id="IPR000120">
    <property type="entry name" value="Amidase"/>
</dbReference>
<proteinExistence type="predicted"/>
<evidence type="ECO:0000259" key="1">
    <source>
        <dbReference type="Pfam" id="PF01425"/>
    </source>
</evidence>
<sequence>MADPTNLSAERLLQAIAARNLSCVELMTACLDRIEQLNPAINAIISLRPRDELLRDAAQADTVEQRGALHGIPFAIKDLVETAGIRTTHGSPIYADHIPQSDDLLAARIRSAGAIIIGKTNTPEFGLGSHSFNPVHGVTRNPYDHSKTAGGSSGGAAAALAFRLVPLADGSDTMGSLRNPAGFCNIYGFRPSFGIIPRDPVGDLFLNQISMDGPMARNVRDIALLLDVLAGPVPWDPHALPAQPSFLTGLDHPTRAKRIGWIGNWNGHLPTEPGVLELCETALKTFDDLGIRVEPVVPPFDPERLWKAWLVLRSFANCGSKRDLYEDPAKRALLKPEMIYEIEAGMAVTASQIHAASVVRSQWFATAAELFQSYDAVVLPSAQLFPFDAEIRWPQSIAGRAMSTYHQWMEVVIPASIAGLPAISIPAGFSANLLPMGMQLIGARNTDIELLRLADAYHRATDFPGRYPPHAA</sequence>
<dbReference type="NCBIfam" id="NF005686">
    <property type="entry name" value="PRK07486.1"/>
    <property type="match status" value="1"/>
</dbReference>
<comment type="caution">
    <text evidence="2">The sequence shown here is derived from an EMBL/GenBank/DDBJ whole genome shotgun (WGS) entry which is preliminary data.</text>
</comment>
<feature type="domain" description="Amidase" evidence="1">
    <location>
        <begin position="25"/>
        <end position="451"/>
    </location>
</feature>
<gene>
    <name evidence="2" type="ORF">DY251_14930</name>
</gene>
<dbReference type="PANTHER" id="PTHR11895">
    <property type="entry name" value="TRANSAMIDASE"/>
    <property type="match status" value="1"/>
</dbReference>
<dbReference type="RefSeq" id="WP_116624710.1">
    <property type="nucleotide sequence ID" value="NZ_QURN01000011.1"/>
</dbReference>
<organism evidence="2 3">
    <name type="scientific">Mesorhizobium denitrificans</name>
    <dbReference type="NCBI Taxonomy" id="2294114"/>
    <lineage>
        <taxon>Bacteria</taxon>
        <taxon>Pseudomonadati</taxon>
        <taxon>Pseudomonadota</taxon>
        <taxon>Alphaproteobacteria</taxon>
        <taxon>Hyphomicrobiales</taxon>
        <taxon>Phyllobacteriaceae</taxon>
        <taxon>Mesorhizobium</taxon>
    </lineage>
</organism>
<dbReference type="EMBL" id="QURN01000011">
    <property type="protein sequence ID" value="RFC66819.1"/>
    <property type="molecule type" value="Genomic_DNA"/>
</dbReference>
<dbReference type="PANTHER" id="PTHR11895:SF76">
    <property type="entry name" value="INDOLEACETAMIDE HYDROLASE"/>
    <property type="match status" value="1"/>
</dbReference>
<dbReference type="InterPro" id="IPR036928">
    <property type="entry name" value="AS_sf"/>
</dbReference>
<dbReference type="Gene3D" id="3.90.1300.10">
    <property type="entry name" value="Amidase signature (AS) domain"/>
    <property type="match status" value="1"/>
</dbReference>
<dbReference type="SUPFAM" id="SSF75304">
    <property type="entry name" value="Amidase signature (AS) enzymes"/>
    <property type="match status" value="1"/>
</dbReference>
<dbReference type="Pfam" id="PF01425">
    <property type="entry name" value="Amidase"/>
    <property type="match status" value="1"/>
</dbReference>
<accession>A0A371XC68</accession>
<keyword evidence="3" id="KW-1185">Reference proteome</keyword>
<protein>
    <submittedName>
        <fullName evidence="2">Amidase</fullName>
    </submittedName>
</protein>